<reference evidence="8 9" key="1">
    <citation type="submission" date="2014-06" db="EMBL/GenBank/DDBJ databases">
        <title>Evolutionary Origins and Diversification of the Mycorrhizal Mutualists.</title>
        <authorList>
            <consortium name="DOE Joint Genome Institute"/>
            <consortium name="Mycorrhizal Genomics Consortium"/>
            <person name="Kohler A."/>
            <person name="Kuo A."/>
            <person name="Nagy L.G."/>
            <person name="Floudas D."/>
            <person name="Copeland A."/>
            <person name="Barry K.W."/>
            <person name="Cichocki N."/>
            <person name="Veneault-Fourrey C."/>
            <person name="LaButti K."/>
            <person name="Lindquist E.A."/>
            <person name="Lipzen A."/>
            <person name="Lundell T."/>
            <person name="Morin E."/>
            <person name="Murat C."/>
            <person name="Riley R."/>
            <person name="Ohm R."/>
            <person name="Sun H."/>
            <person name="Tunlid A."/>
            <person name="Henrissat B."/>
            <person name="Grigoriev I.V."/>
            <person name="Hibbett D.S."/>
            <person name="Martin F."/>
        </authorList>
    </citation>
    <scope>NUCLEOTIDE SEQUENCE [LARGE SCALE GENOMIC DNA]</scope>
    <source>
        <strain evidence="8 9">SS14</strain>
    </source>
</reference>
<dbReference type="Gene3D" id="3.40.309.10">
    <property type="entry name" value="Aldehyde Dehydrogenase, Chain A, domain 2"/>
    <property type="match status" value="1"/>
</dbReference>
<dbReference type="EMBL" id="KN837330">
    <property type="protein sequence ID" value="KIJ27614.1"/>
    <property type="molecule type" value="Genomic_DNA"/>
</dbReference>
<dbReference type="Pfam" id="PF00171">
    <property type="entry name" value="Aldedh"/>
    <property type="match status" value="2"/>
</dbReference>
<dbReference type="PANTHER" id="PTHR43570">
    <property type="entry name" value="ALDEHYDE DEHYDROGENASE"/>
    <property type="match status" value="1"/>
</dbReference>
<protein>
    <recommendedName>
        <fullName evidence="3">Aldehyde dehydrogenase</fullName>
    </recommendedName>
</protein>
<evidence type="ECO:0000256" key="4">
    <source>
        <dbReference type="PIRSR" id="PIRSR036492-1"/>
    </source>
</evidence>
<accession>A0A0C9U0U5</accession>
<evidence type="ECO:0000256" key="6">
    <source>
        <dbReference type="RuleBase" id="RU003345"/>
    </source>
</evidence>
<keyword evidence="9" id="KW-1185">Reference proteome</keyword>
<organism evidence="8 9">
    <name type="scientific">Sphaerobolus stellatus (strain SS14)</name>
    <dbReference type="NCBI Taxonomy" id="990650"/>
    <lineage>
        <taxon>Eukaryota</taxon>
        <taxon>Fungi</taxon>
        <taxon>Dikarya</taxon>
        <taxon>Basidiomycota</taxon>
        <taxon>Agaricomycotina</taxon>
        <taxon>Agaricomycetes</taxon>
        <taxon>Phallomycetidae</taxon>
        <taxon>Geastrales</taxon>
        <taxon>Sphaerobolaceae</taxon>
        <taxon>Sphaerobolus</taxon>
    </lineage>
</organism>
<dbReference type="OrthoDB" id="440325at2759"/>
<evidence type="ECO:0000256" key="1">
    <source>
        <dbReference type="ARBA" id="ARBA00009986"/>
    </source>
</evidence>
<keyword evidence="2 3" id="KW-0560">Oxidoreductase</keyword>
<dbReference type="GO" id="GO:0006081">
    <property type="term" value="P:aldehyde metabolic process"/>
    <property type="evidence" value="ECO:0007669"/>
    <property type="project" value="InterPro"/>
</dbReference>
<dbReference type="PANTHER" id="PTHR43570:SF16">
    <property type="entry name" value="ALDEHYDE DEHYDROGENASE TYPE III, ISOFORM Q"/>
    <property type="match status" value="1"/>
</dbReference>
<comment type="similarity">
    <text evidence="1 3 6">Belongs to the aldehyde dehydrogenase family.</text>
</comment>
<dbReference type="PIRSF" id="PIRSF036492">
    <property type="entry name" value="ALDH"/>
    <property type="match status" value="1"/>
</dbReference>
<feature type="active site" evidence="4">
    <location>
        <position position="237"/>
    </location>
</feature>
<dbReference type="PROSITE" id="PS00687">
    <property type="entry name" value="ALDEHYDE_DEHYDR_GLU"/>
    <property type="match status" value="1"/>
</dbReference>
<dbReference type="HOGENOM" id="CLU_005391_3_1_1"/>
<gene>
    <name evidence="8" type="ORF">M422DRAFT_190818</name>
</gene>
<evidence type="ECO:0000313" key="9">
    <source>
        <dbReference type="Proteomes" id="UP000054279"/>
    </source>
</evidence>
<evidence type="ECO:0000259" key="7">
    <source>
        <dbReference type="Pfam" id="PF00171"/>
    </source>
</evidence>
<dbReference type="AlphaFoldDB" id="A0A0C9U0U5"/>
<evidence type="ECO:0000256" key="3">
    <source>
        <dbReference type="PIRNR" id="PIRNR036492"/>
    </source>
</evidence>
<evidence type="ECO:0000256" key="2">
    <source>
        <dbReference type="ARBA" id="ARBA00023002"/>
    </source>
</evidence>
<dbReference type="InterPro" id="IPR016163">
    <property type="entry name" value="Ald_DH_C"/>
</dbReference>
<dbReference type="InterPro" id="IPR016161">
    <property type="entry name" value="Ald_DH/histidinol_DH"/>
</dbReference>
<dbReference type="Proteomes" id="UP000054279">
    <property type="component" value="Unassembled WGS sequence"/>
</dbReference>
<evidence type="ECO:0000256" key="5">
    <source>
        <dbReference type="PROSITE-ProRule" id="PRU10007"/>
    </source>
</evidence>
<dbReference type="InterPro" id="IPR015590">
    <property type="entry name" value="Aldehyde_DH_dom"/>
</dbReference>
<dbReference type="FunFam" id="3.40.309.10:FF:000003">
    <property type="entry name" value="Aldehyde dehydrogenase"/>
    <property type="match status" value="1"/>
</dbReference>
<feature type="active site" evidence="4 5">
    <location>
        <position position="203"/>
    </location>
</feature>
<dbReference type="InterPro" id="IPR012394">
    <property type="entry name" value="Aldehyde_DH_NAD(P)"/>
</dbReference>
<proteinExistence type="inferred from homology"/>
<dbReference type="InterPro" id="IPR029510">
    <property type="entry name" value="Ald_DH_CS_GLU"/>
</dbReference>
<dbReference type="GO" id="GO:0005737">
    <property type="term" value="C:cytoplasm"/>
    <property type="evidence" value="ECO:0007669"/>
    <property type="project" value="TreeGrafter"/>
</dbReference>
<dbReference type="SUPFAM" id="SSF53720">
    <property type="entry name" value="ALDH-like"/>
    <property type="match status" value="1"/>
</dbReference>
<feature type="domain" description="Aldehyde dehydrogenase" evidence="7">
    <location>
        <begin position="12"/>
        <end position="164"/>
    </location>
</feature>
<evidence type="ECO:0000313" key="8">
    <source>
        <dbReference type="EMBL" id="KIJ27614.1"/>
    </source>
</evidence>
<dbReference type="GO" id="GO:0004029">
    <property type="term" value="F:aldehyde dehydrogenase (NAD+) activity"/>
    <property type="evidence" value="ECO:0007669"/>
    <property type="project" value="TreeGrafter"/>
</dbReference>
<sequence length="449" mass="50295">MATELVYTSLDEINAIHSELRTSFNGGKAKSIQFRKEQLLQLAYMLQDNGDRLSEALYKDLKRSAVEAYTNDIGPVIKEALLAHDKIESWVKPERGPFDPNFFIFSPQFHKQPKGVVLVISPFNYPLYCSGAIVGAIAAGCPFVLKLSENTPSVAQLLAELFPKYLDQVCEDDHKFSYILTFTRVGRIVASAAAKHLTPVTLELGGKSPVLVDSNADFEVVARRVLWGRMCNSGQTCLAPEYILVHESQQERLVKAFQKTCKDFYGEDPRKSESYCRICTLPAWERLTTLLTQTKGRIVLGGDADREERYIAPTIVQDVSFDDILMEEELFGPILSIVPIRSFEIGVQYINAHGAPLALYVFSEDSKFCAYVRDNTISGSFLVNDTVIHGASMTMPFGGVGASGYGAQKGIHSFNTFTHRKPCFKSPKWFDRILNVRFPPYTVRLIFHS</sequence>
<dbReference type="InterPro" id="IPR016162">
    <property type="entry name" value="Ald_DH_N"/>
</dbReference>
<name>A0A0C9U0U5_SPHS4</name>
<feature type="domain" description="Aldehyde dehydrogenase" evidence="7">
    <location>
        <begin position="183"/>
        <end position="421"/>
    </location>
</feature>
<dbReference type="Gene3D" id="3.40.605.10">
    <property type="entry name" value="Aldehyde Dehydrogenase, Chain A, domain 1"/>
    <property type="match status" value="1"/>
</dbReference>